<dbReference type="RefSeq" id="WP_111332334.1">
    <property type="nucleotide sequence ID" value="NZ_CP030032.1"/>
</dbReference>
<keyword evidence="1" id="KW-0129">CBS domain</keyword>
<keyword evidence="2" id="KW-0418">Kinase</keyword>
<dbReference type="Gene3D" id="3.10.580.10">
    <property type="entry name" value="CBS-domain"/>
    <property type="match status" value="1"/>
</dbReference>
<dbReference type="AlphaFoldDB" id="A0A2Z4FI00"/>
<dbReference type="InterPro" id="IPR044725">
    <property type="entry name" value="CBSX3_CBS_dom"/>
</dbReference>
<name>A0A2Z4FI00_9DELT</name>
<dbReference type="SMART" id="SM00116">
    <property type="entry name" value="CBS"/>
    <property type="match status" value="2"/>
</dbReference>
<dbReference type="InterPro" id="IPR051257">
    <property type="entry name" value="Diverse_CBS-Domain"/>
</dbReference>
<dbReference type="CDD" id="cd04623">
    <property type="entry name" value="CBS_pair_bac_euk"/>
    <property type="match status" value="1"/>
</dbReference>
<dbReference type="EMBL" id="CP030032">
    <property type="protein sequence ID" value="AWV88513.1"/>
    <property type="molecule type" value="Genomic_DNA"/>
</dbReference>
<evidence type="ECO:0000313" key="3">
    <source>
        <dbReference type="Proteomes" id="UP000249799"/>
    </source>
</evidence>
<protein>
    <submittedName>
        <fullName evidence="2">Histidine kinase</fullName>
    </submittedName>
</protein>
<dbReference type="Proteomes" id="UP000249799">
    <property type="component" value="Chromosome"/>
</dbReference>
<proteinExistence type="predicted"/>
<dbReference type="InterPro" id="IPR046342">
    <property type="entry name" value="CBS_dom_sf"/>
</dbReference>
<evidence type="ECO:0000256" key="1">
    <source>
        <dbReference type="ARBA" id="ARBA00023122"/>
    </source>
</evidence>
<sequence>MNSMVGDLLNRKGRFVHSIDPGATVFDAISKMVDLSIGSLLVVDNTQALAGIITSTDYLKKVALQGRSSRTSFVIEIMNPDLVFINERFSIPRCLYLMTEHRVHYLPVLEDGELSGIISIGDCAREIAYDHDVTVQYFTDLIERRYPV</sequence>
<dbReference type="GO" id="GO:0016301">
    <property type="term" value="F:kinase activity"/>
    <property type="evidence" value="ECO:0007669"/>
    <property type="project" value="UniProtKB-KW"/>
</dbReference>
<keyword evidence="2" id="KW-0808">Transferase</keyword>
<organism evidence="2 3">
    <name type="scientific">Bradymonas sediminis</name>
    <dbReference type="NCBI Taxonomy" id="1548548"/>
    <lineage>
        <taxon>Bacteria</taxon>
        <taxon>Deltaproteobacteria</taxon>
        <taxon>Bradymonadales</taxon>
        <taxon>Bradymonadaceae</taxon>
        <taxon>Bradymonas</taxon>
    </lineage>
</organism>
<dbReference type="PANTHER" id="PTHR43080:SF2">
    <property type="entry name" value="CBS DOMAIN-CONTAINING PROTEIN"/>
    <property type="match status" value="1"/>
</dbReference>
<gene>
    <name evidence="2" type="ORF">DN745_03805</name>
</gene>
<dbReference type="PROSITE" id="PS51371">
    <property type="entry name" value="CBS"/>
    <property type="match status" value="2"/>
</dbReference>
<reference evidence="2 3" key="1">
    <citation type="submission" date="2018-06" db="EMBL/GenBank/DDBJ databases">
        <title>Lujinxingia sediminis gen. nov. sp. nov., a new facultative anaerobic member of the class Deltaproteobacteria, and proposal of Lujinxingaceae fam. nov.</title>
        <authorList>
            <person name="Guo L.-Y."/>
            <person name="Li C.-M."/>
            <person name="Wang S."/>
            <person name="Du Z.-J."/>
        </authorList>
    </citation>
    <scope>NUCLEOTIDE SEQUENCE [LARGE SCALE GENOMIC DNA]</scope>
    <source>
        <strain evidence="2 3">FA350</strain>
    </source>
</reference>
<dbReference type="KEGG" id="bsed:DN745_03805"/>
<dbReference type="InterPro" id="IPR000644">
    <property type="entry name" value="CBS_dom"/>
</dbReference>
<keyword evidence="3" id="KW-1185">Reference proteome</keyword>
<dbReference type="Pfam" id="PF00571">
    <property type="entry name" value="CBS"/>
    <property type="match status" value="2"/>
</dbReference>
<dbReference type="PANTHER" id="PTHR43080">
    <property type="entry name" value="CBS DOMAIN-CONTAINING PROTEIN CBSX3, MITOCHONDRIAL"/>
    <property type="match status" value="1"/>
</dbReference>
<dbReference type="OrthoDB" id="9807125at2"/>
<accession>A0A2Z4FI00</accession>
<dbReference type="SUPFAM" id="SSF54631">
    <property type="entry name" value="CBS-domain pair"/>
    <property type="match status" value="1"/>
</dbReference>
<evidence type="ECO:0000313" key="2">
    <source>
        <dbReference type="EMBL" id="AWV88513.1"/>
    </source>
</evidence>